<feature type="compositionally biased region" description="Low complexity" evidence="9">
    <location>
        <begin position="242"/>
        <end position="253"/>
    </location>
</feature>
<evidence type="ECO:0000256" key="3">
    <source>
        <dbReference type="ARBA" id="ARBA00023125"/>
    </source>
</evidence>
<evidence type="ECO:0000313" key="12">
    <source>
        <dbReference type="Proteomes" id="UP000494165"/>
    </source>
</evidence>
<dbReference type="CDD" id="cd00086">
    <property type="entry name" value="homeodomain"/>
    <property type="match status" value="1"/>
</dbReference>
<evidence type="ECO:0000256" key="5">
    <source>
        <dbReference type="ARBA" id="ARBA00023242"/>
    </source>
</evidence>
<gene>
    <name evidence="11" type="ORF">CLODIP_2_CD04328</name>
</gene>
<dbReference type="InterPro" id="IPR009057">
    <property type="entry name" value="Homeodomain-like_sf"/>
</dbReference>
<feature type="DNA-binding region" description="Homeobox" evidence="6">
    <location>
        <begin position="318"/>
        <end position="377"/>
    </location>
</feature>
<evidence type="ECO:0000256" key="7">
    <source>
        <dbReference type="RuleBase" id="RU000682"/>
    </source>
</evidence>
<keyword evidence="8" id="KW-0175">Coiled coil</keyword>
<keyword evidence="4 6" id="KW-0371">Homeobox</keyword>
<dbReference type="InterPro" id="IPR001356">
    <property type="entry name" value="HD"/>
</dbReference>
<evidence type="ECO:0000259" key="10">
    <source>
        <dbReference type="PROSITE" id="PS50071"/>
    </source>
</evidence>
<feature type="region of interest" description="Disordered" evidence="9">
    <location>
        <begin position="36"/>
        <end position="115"/>
    </location>
</feature>
<dbReference type="PRINTS" id="PR00031">
    <property type="entry name" value="HTHREPRESSR"/>
</dbReference>
<dbReference type="PANTHER" id="PTHR24336">
    <property type="entry name" value="TRANSCRIPTION FACTOR LBX"/>
    <property type="match status" value="1"/>
</dbReference>
<feature type="coiled-coil region" evidence="8">
    <location>
        <begin position="363"/>
        <end position="390"/>
    </location>
</feature>
<dbReference type="InterPro" id="IPR000047">
    <property type="entry name" value="HTH_motif"/>
</dbReference>
<dbReference type="PROSITE" id="PS50071">
    <property type="entry name" value="HOMEOBOX_2"/>
    <property type="match status" value="1"/>
</dbReference>
<feature type="compositionally biased region" description="Low complexity" evidence="9">
    <location>
        <begin position="135"/>
        <end position="144"/>
    </location>
</feature>
<dbReference type="InterPro" id="IPR017970">
    <property type="entry name" value="Homeobox_CS"/>
</dbReference>
<evidence type="ECO:0000256" key="6">
    <source>
        <dbReference type="PROSITE-ProRule" id="PRU00108"/>
    </source>
</evidence>
<dbReference type="InterPro" id="IPR051892">
    <property type="entry name" value="LBX_TF"/>
</dbReference>
<evidence type="ECO:0000256" key="1">
    <source>
        <dbReference type="ARBA" id="ARBA00004123"/>
    </source>
</evidence>
<proteinExistence type="predicted"/>
<dbReference type="GO" id="GO:0000981">
    <property type="term" value="F:DNA-binding transcription factor activity, RNA polymerase II-specific"/>
    <property type="evidence" value="ECO:0007669"/>
    <property type="project" value="InterPro"/>
</dbReference>
<feature type="region of interest" description="Disordered" evidence="9">
    <location>
        <begin position="199"/>
        <end position="323"/>
    </location>
</feature>
<evidence type="ECO:0000256" key="2">
    <source>
        <dbReference type="ARBA" id="ARBA00022473"/>
    </source>
</evidence>
<feature type="compositionally biased region" description="Basic and acidic residues" evidence="9">
    <location>
        <begin position="82"/>
        <end position="93"/>
    </location>
</feature>
<feature type="region of interest" description="Disordered" evidence="9">
    <location>
        <begin position="127"/>
        <end position="147"/>
    </location>
</feature>
<feature type="compositionally biased region" description="Acidic residues" evidence="9">
    <location>
        <begin position="64"/>
        <end position="73"/>
    </location>
</feature>
<dbReference type="GO" id="GO:1990837">
    <property type="term" value="F:sequence-specific double-stranded DNA binding"/>
    <property type="evidence" value="ECO:0007669"/>
    <property type="project" value="TreeGrafter"/>
</dbReference>
<dbReference type="SUPFAM" id="SSF46689">
    <property type="entry name" value="Homeodomain-like"/>
    <property type="match status" value="1"/>
</dbReference>
<dbReference type="EMBL" id="CADEPI010000029">
    <property type="protein sequence ID" value="CAB3367266.1"/>
    <property type="molecule type" value="Genomic_DNA"/>
</dbReference>
<dbReference type="Proteomes" id="UP000494165">
    <property type="component" value="Unassembled WGS sequence"/>
</dbReference>
<feature type="compositionally biased region" description="Low complexity" evidence="9">
    <location>
        <begin position="214"/>
        <end position="234"/>
    </location>
</feature>
<dbReference type="FunFam" id="1.10.10.60:FF:000098">
    <property type="entry name" value="Transcription factor LBX1"/>
    <property type="match status" value="1"/>
</dbReference>
<organism evidence="11 12">
    <name type="scientific">Cloeon dipterum</name>
    <dbReference type="NCBI Taxonomy" id="197152"/>
    <lineage>
        <taxon>Eukaryota</taxon>
        <taxon>Metazoa</taxon>
        <taxon>Ecdysozoa</taxon>
        <taxon>Arthropoda</taxon>
        <taxon>Hexapoda</taxon>
        <taxon>Insecta</taxon>
        <taxon>Pterygota</taxon>
        <taxon>Palaeoptera</taxon>
        <taxon>Ephemeroptera</taxon>
        <taxon>Pisciforma</taxon>
        <taxon>Baetidae</taxon>
        <taxon>Cloeon</taxon>
    </lineage>
</organism>
<dbReference type="Gene3D" id="1.10.10.60">
    <property type="entry name" value="Homeodomain-like"/>
    <property type="match status" value="1"/>
</dbReference>
<evidence type="ECO:0000256" key="8">
    <source>
        <dbReference type="SAM" id="Coils"/>
    </source>
</evidence>
<dbReference type="OrthoDB" id="6159439at2759"/>
<evidence type="ECO:0000313" key="11">
    <source>
        <dbReference type="EMBL" id="CAB3367266.1"/>
    </source>
</evidence>
<keyword evidence="12" id="KW-1185">Reference proteome</keyword>
<keyword evidence="2" id="KW-0217">Developmental protein</keyword>
<evidence type="ECO:0000256" key="9">
    <source>
        <dbReference type="SAM" id="MobiDB-lite"/>
    </source>
</evidence>
<name>A0A8S1CG15_9INSE</name>
<reference evidence="11 12" key="1">
    <citation type="submission" date="2020-04" db="EMBL/GenBank/DDBJ databases">
        <authorList>
            <person name="Alioto T."/>
            <person name="Alioto T."/>
            <person name="Gomez Garrido J."/>
        </authorList>
    </citation>
    <scope>NUCLEOTIDE SEQUENCE [LARGE SCALE GENOMIC DNA]</scope>
</reference>
<sequence>MRLHVVPPSYLTGVAALSRLFTSPMCTVMAEQALNCSDSSSAGPNSPEAPRSEPDDDDRKEHEEEADEDDDEISVGCPSPRPDLHNSSDDLSRHQGSAPGAGRQHLSSSSCDDDDYFKPLKRLKMMQLEQERLQQQHQQQQQQLFSPPATAFSPSMLLAAAAASSAGRFHHHQPPQGVKSFSILDILSHHPRKPALDASRIVRPWDLGSPPPSSTSSSSRLRRPQSADSSSSIADSEDLGDSPAATPSSGTSSGHHHSSQQRRTTSGGAAGKNNNNSPLDALFQMTSKTFDGFNGSGEGDGSSSHLNLFNSRQQPKKKRKSRTAFTNHQIFELEKRFLYQKYLSPADRDEIAAQLGLSNAQVITWFQNRRAKLKRDMEELKKDVESAKILTAHKSFLENVQDLGLLKKKVEECKTAAAAAAVMAAAVKASTAEK</sequence>
<dbReference type="Pfam" id="PF00046">
    <property type="entry name" value="Homeodomain"/>
    <property type="match status" value="1"/>
</dbReference>
<comment type="caution">
    <text evidence="11">The sequence shown here is derived from an EMBL/GenBank/DDBJ whole genome shotgun (WGS) entry which is preliminary data.</text>
</comment>
<protein>
    <recommendedName>
        <fullName evidence="10">Homeobox domain-containing protein</fullName>
    </recommendedName>
</protein>
<feature type="compositionally biased region" description="Polar residues" evidence="9">
    <location>
        <begin position="301"/>
        <end position="310"/>
    </location>
</feature>
<dbReference type="PROSITE" id="PS00027">
    <property type="entry name" value="HOMEOBOX_1"/>
    <property type="match status" value="1"/>
</dbReference>
<comment type="subcellular location">
    <subcellularLocation>
        <location evidence="1 6 7">Nucleus</location>
    </subcellularLocation>
</comment>
<dbReference type="SMART" id="SM00389">
    <property type="entry name" value="HOX"/>
    <property type="match status" value="1"/>
</dbReference>
<keyword evidence="5 6" id="KW-0539">Nucleus</keyword>
<keyword evidence="3 6" id="KW-0238">DNA-binding</keyword>
<evidence type="ECO:0000256" key="4">
    <source>
        <dbReference type="ARBA" id="ARBA00023155"/>
    </source>
</evidence>
<dbReference type="AlphaFoldDB" id="A0A8S1CG15"/>
<dbReference type="PANTHER" id="PTHR24336:SF8">
    <property type="entry name" value="LADYBIRD EARLY-RELATED"/>
    <property type="match status" value="1"/>
</dbReference>
<feature type="compositionally biased region" description="Basic and acidic residues" evidence="9">
    <location>
        <begin position="50"/>
        <end position="63"/>
    </location>
</feature>
<accession>A0A8S1CG15</accession>
<dbReference type="GO" id="GO:0005634">
    <property type="term" value="C:nucleus"/>
    <property type="evidence" value="ECO:0007669"/>
    <property type="project" value="UniProtKB-SubCell"/>
</dbReference>
<feature type="domain" description="Homeobox" evidence="10">
    <location>
        <begin position="316"/>
        <end position="376"/>
    </location>
</feature>